<comment type="caution">
    <text evidence="2">The sequence shown here is derived from an EMBL/GenBank/DDBJ whole genome shotgun (WGS) entry which is preliminary data.</text>
</comment>
<dbReference type="AlphaFoldDB" id="A0A226DGZ6"/>
<evidence type="ECO:0000313" key="2">
    <source>
        <dbReference type="EMBL" id="OXA44822.1"/>
    </source>
</evidence>
<accession>A0A226DGZ6</accession>
<feature type="region of interest" description="Disordered" evidence="1">
    <location>
        <begin position="56"/>
        <end position="84"/>
    </location>
</feature>
<dbReference type="Proteomes" id="UP000198287">
    <property type="component" value="Unassembled WGS sequence"/>
</dbReference>
<dbReference type="EMBL" id="LNIX01000019">
    <property type="protein sequence ID" value="OXA44822.1"/>
    <property type="molecule type" value="Genomic_DNA"/>
</dbReference>
<proteinExistence type="predicted"/>
<evidence type="ECO:0000256" key="1">
    <source>
        <dbReference type="SAM" id="MobiDB-lite"/>
    </source>
</evidence>
<organism evidence="2 3">
    <name type="scientific">Folsomia candida</name>
    <name type="common">Springtail</name>
    <dbReference type="NCBI Taxonomy" id="158441"/>
    <lineage>
        <taxon>Eukaryota</taxon>
        <taxon>Metazoa</taxon>
        <taxon>Ecdysozoa</taxon>
        <taxon>Arthropoda</taxon>
        <taxon>Hexapoda</taxon>
        <taxon>Collembola</taxon>
        <taxon>Entomobryomorpha</taxon>
        <taxon>Isotomoidea</taxon>
        <taxon>Isotomidae</taxon>
        <taxon>Proisotominae</taxon>
        <taxon>Folsomia</taxon>
    </lineage>
</organism>
<gene>
    <name evidence="2" type="ORF">Fcan01_20517</name>
</gene>
<name>A0A226DGZ6_FOLCA</name>
<evidence type="ECO:0000313" key="3">
    <source>
        <dbReference type="Proteomes" id="UP000198287"/>
    </source>
</evidence>
<keyword evidence="3" id="KW-1185">Reference proteome</keyword>
<protein>
    <submittedName>
        <fullName evidence="2">Uncharacterized protein</fullName>
    </submittedName>
</protein>
<sequence length="258" mass="28577">MIRNSKSCKRILTAASHHSCISFTGESTDVMPSFEVQILGGPLVFTNKQQRSLGWDSIPSPSSWGQPEKPKVDQTPKGSTNGDLTKINFEDHVKAVARDPTSITKVGEAITSSIGNVFGLEDVFFNGTFFSTKFPSVLSYTNTNFQTEVAIRMFNQNTKGQLKLGFSNITLHQVYKLTISFMSQNLVLEHFEISMGSIFFRVLGLGKWAEDDSDIITEIIMKNKDTYLKLINTACKTMINMALQAAKGLVTDWGVGKL</sequence>
<reference evidence="2 3" key="1">
    <citation type="submission" date="2015-12" db="EMBL/GenBank/DDBJ databases">
        <title>The genome of Folsomia candida.</title>
        <authorList>
            <person name="Faddeeva A."/>
            <person name="Derks M.F."/>
            <person name="Anvar Y."/>
            <person name="Smit S."/>
            <person name="Van Straalen N."/>
            <person name="Roelofs D."/>
        </authorList>
    </citation>
    <scope>NUCLEOTIDE SEQUENCE [LARGE SCALE GENOMIC DNA]</scope>
    <source>
        <strain evidence="2 3">VU population</strain>
        <tissue evidence="2">Whole body</tissue>
    </source>
</reference>